<dbReference type="Proteomes" id="UP000199415">
    <property type="component" value="Unassembled WGS sequence"/>
</dbReference>
<dbReference type="AlphaFoldDB" id="A0A1G7S7X0"/>
<keyword evidence="1" id="KW-0472">Membrane</keyword>
<keyword evidence="1" id="KW-1133">Transmembrane helix</keyword>
<keyword evidence="1" id="KW-0812">Transmembrane</keyword>
<gene>
    <name evidence="2" type="ORF">SAMN05216241_106154</name>
</gene>
<sequence>MMDRLKMLDWAEQGISSLLYLLVYLVFIALGGIVTLVFGGFLYSLLIG</sequence>
<proteinExistence type="predicted"/>
<evidence type="ECO:0000313" key="3">
    <source>
        <dbReference type="Proteomes" id="UP000199415"/>
    </source>
</evidence>
<protein>
    <submittedName>
        <fullName evidence="2">Uncharacterized protein</fullName>
    </submittedName>
</protein>
<feature type="transmembrane region" description="Helical" evidence="1">
    <location>
        <begin position="21"/>
        <end position="46"/>
    </location>
</feature>
<name>A0A1G7S7X0_9PROT</name>
<accession>A0A1G7S7X0</accession>
<reference evidence="2 3" key="1">
    <citation type="submission" date="2016-10" db="EMBL/GenBank/DDBJ databases">
        <authorList>
            <person name="de Groot N.N."/>
        </authorList>
    </citation>
    <scope>NUCLEOTIDE SEQUENCE [LARGE SCALE GENOMIC DNA]</scope>
    <source>
        <strain evidence="2 3">DSM 25584</strain>
    </source>
</reference>
<organism evidence="2 3">
    <name type="scientific">Limimonas halophila</name>
    <dbReference type="NCBI Taxonomy" id="1082479"/>
    <lineage>
        <taxon>Bacteria</taxon>
        <taxon>Pseudomonadati</taxon>
        <taxon>Pseudomonadota</taxon>
        <taxon>Alphaproteobacteria</taxon>
        <taxon>Rhodospirillales</taxon>
        <taxon>Rhodovibrionaceae</taxon>
        <taxon>Limimonas</taxon>
    </lineage>
</organism>
<keyword evidence="3" id="KW-1185">Reference proteome</keyword>
<evidence type="ECO:0000313" key="2">
    <source>
        <dbReference type="EMBL" id="SDG19081.1"/>
    </source>
</evidence>
<dbReference type="EMBL" id="FNCE01000006">
    <property type="protein sequence ID" value="SDG19081.1"/>
    <property type="molecule type" value="Genomic_DNA"/>
</dbReference>
<evidence type="ECO:0000256" key="1">
    <source>
        <dbReference type="SAM" id="Phobius"/>
    </source>
</evidence>